<evidence type="ECO:0000313" key="4">
    <source>
        <dbReference type="EMBL" id="CAF5105120.1"/>
    </source>
</evidence>
<keyword evidence="1" id="KW-0479">Metal-binding</keyword>
<dbReference type="PANTHER" id="PTHR10694">
    <property type="entry name" value="LYSINE-SPECIFIC DEMETHYLASE"/>
    <property type="match status" value="1"/>
</dbReference>
<dbReference type="Gene3D" id="2.60.120.650">
    <property type="entry name" value="Cupin"/>
    <property type="match status" value="1"/>
</dbReference>
<feature type="non-terminal residue" evidence="4">
    <location>
        <position position="1"/>
    </location>
</feature>
<evidence type="ECO:0000313" key="5">
    <source>
        <dbReference type="EMBL" id="CAF5136116.1"/>
    </source>
</evidence>
<evidence type="ECO:0000313" key="6">
    <source>
        <dbReference type="Proteomes" id="UP000663848"/>
    </source>
</evidence>
<dbReference type="PROSITE" id="PS51184">
    <property type="entry name" value="JMJC"/>
    <property type="match status" value="1"/>
</dbReference>
<dbReference type="EMBL" id="CAJOBR010072906">
    <property type="protein sequence ID" value="CAF5105120.1"/>
    <property type="molecule type" value="Genomic_DNA"/>
</dbReference>
<dbReference type="GO" id="GO:0034647">
    <property type="term" value="F:histone H3K4me/H3K4me2/H3K4me3 demethylase activity"/>
    <property type="evidence" value="ECO:0007669"/>
    <property type="project" value="TreeGrafter"/>
</dbReference>
<evidence type="ECO:0000256" key="2">
    <source>
        <dbReference type="ARBA" id="ARBA00023004"/>
    </source>
</evidence>
<dbReference type="PANTHER" id="PTHR10694:SF33">
    <property type="entry name" value="LYSINE-SPECIFIC DEMETHYLASE 5"/>
    <property type="match status" value="1"/>
</dbReference>
<dbReference type="InterPro" id="IPR003347">
    <property type="entry name" value="JmjC_dom"/>
</dbReference>
<gene>
    <name evidence="4" type="ORF">QYT958_LOCUS45057</name>
    <name evidence="5" type="ORF">QYT958_LOCUS47283</name>
</gene>
<feature type="domain" description="JmjC" evidence="3">
    <location>
        <begin position="1"/>
        <end position="42"/>
    </location>
</feature>
<proteinExistence type="predicted"/>
<dbReference type="GO" id="GO:0000785">
    <property type="term" value="C:chromatin"/>
    <property type="evidence" value="ECO:0007669"/>
    <property type="project" value="TreeGrafter"/>
</dbReference>
<evidence type="ECO:0000256" key="1">
    <source>
        <dbReference type="ARBA" id="ARBA00022723"/>
    </source>
</evidence>
<dbReference type="Pfam" id="PF02373">
    <property type="entry name" value="JmjC"/>
    <property type="match status" value="1"/>
</dbReference>
<evidence type="ECO:0000259" key="3">
    <source>
        <dbReference type="PROSITE" id="PS51184"/>
    </source>
</evidence>
<dbReference type="SUPFAM" id="SSF51197">
    <property type="entry name" value="Clavaminate synthase-like"/>
    <property type="match status" value="1"/>
</dbReference>
<organism evidence="4 6">
    <name type="scientific">Rotaria socialis</name>
    <dbReference type="NCBI Taxonomy" id="392032"/>
    <lineage>
        <taxon>Eukaryota</taxon>
        <taxon>Metazoa</taxon>
        <taxon>Spiralia</taxon>
        <taxon>Gnathifera</taxon>
        <taxon>Rotifera</taxon>
        <taxon>Eurotatoria</taxon>
        <taxon>Bdelloidea</taxon>
        <taxon>Philodinida</taxon>
        <taxon>Philodinidae</taxon>
        <taxon>Rotaria</taxon>
    </lineage>
</organism>
<dbReference type="GO" id="GO:0046872">
    <property type="term" value="F:metal ion binding"/>
    <property type="evidence" value="ECO:0007669"/>
    <property type="project" value="UniProtKB-KW"/>
</dbReference>
<protein>
    <recommendedName>
        <fullName evidence="3">JmjC domain-containing protein</fullName>
    </recommendedName>
</protein>
<dbReference type="GO" id="GO:0005634">
    <property type="term" value="C:nucleus"/>
    <property type="evidence" value="ECO:0007669"/>
    <property type="project" value="TreeGrafter"/>
</dbReference>
<dbReference type="Proteomes" id="UP000663848">
    <property type="component" value="Unassembled WGS sequence"/>
</dbReference>
<reference evidence="4" key="1">
    <citation type="submission" date="2021-02" db="EMBL/GenBank/DDBJ databases">
        <authorList>
            <person name="Nowell W R."/>
        </authorList>
    </citation>
    <scope>NUCLEOTIDE SEQUENCE</scope>
</reference>
<name>A0A822EL25_9BILA</name>
<dbReference type="GO" id="GO:0006355">
    <property type="term" value="P:regulation of DNA-templated transcription"/>
    <property type="evidence" value="ECO:0007669"/>
    <property type="project" value="TreeGrafter"/>
</dbReference>
<keyword evidence="2" id="KW-0408">Iron</keyword>
<comment type="caution">
    <text evidence="4">The sequence shown here is derived from an EMBL/GenBank/DDBJ whole genome shotgun (WGS) entry which is preliminary data.</text>
</comment>
<sequence length="42" mass="5026">MCFSCFCWHVEDHWSYSINYLHWGEPKTWYGVPGSSAEKLEN</sequence>
<accession>A0A822EL25</accession>
<dbReference type="EMBL" id="CAJOBR010088124">
    <property type="protein sequence ID" value="CAF5136116.1"/>
    <property type="molecule type" value="Genomic_DNA"/>
</dbReference>
<dbReference type="AlphaFoldDB" id="A0A822EL25"/>